<protein>
    <recommendedName>
        <fullName evidence="5">Cell division protein FtsA</fullName>
    </recommendedName>
</protein>
<accession>A0ABY5UY41</accession>
<reference evidence="8" key="1">
    <citation type="journal article" date="2022" name="Cell">
        <title>Design, construction, and in vivo augmentation of a complex gut microbiome.</title>
        <authorList>
            <person name="Cheng A.G."/>
            <person name="Ho P.Y."/>
            <person name="Aranda-Diaz A."/>
            <person name="Jain S."/>
            <person name="Yu F.B."/>
            <person name="Meng X."/>
            <person name="Wang M."/>
            <person name="Iakiviak M."/>
            <person name="Nagashima K."/>
            <person name="Zhao A."/>
            <person name="Murugkar P."/>
            <person name="Patil A."/>
            <person name="Atabakhsh K."/>
            <person name="Weakley A."/>
            <person name="Yan J."/>
            <person name="Brumbaugh A.R."/>
            <person name="Higginbottom S."/>
            <person name="Dimas A."/>
            <person name="Shiver A.L."/>
            <person name="Deutschbauer A."/>
            <person name="Neff N."/>
            <person name="Sonnenburg J.L."/>
            <person name="Huang K.C."/>
            <person name="Fischbach M.A."/>
        </authorList>
    </citation>
    <scope>NUCLEOTIDE SEQUENCE</scope>
    <source>
        <strain evidence="8">AP11</strain>
    </source>
</reference>
<gene>
    <name evidence="5 8" type="primary">ftsA</name>
    <name evidence="8" type="ORF">NQ491_09510</name>
</gene>
<dbReference type="InterPro" id="IPR050696">
    <property type="entry name" value="FtsA/MreB"/>
</dbReference>
<comment type="subunit">
    <text evidence="5">Self-interacts. Interacts with FtsZ.</text>
</comment>
<evidence type="ECO:0000256" key="1">
    <source>
        <dbReference type="ARBA" id="ARBA00022475"/>
    </source>
</evidence>
<dbReference type="Gene3D" id="3.30.420.40">
    <property type="match status" value="1"/>
</dbReference>
<comment type="function">
    <text evidence="5">Cell division protein that is involved in the assembly of the Z ring. May serve as a membrane anchor for the Z ring.</text>
</comment>
<keyword evidence="3 5" id="KW-0472">Membrane</keyword>
<evidence type="ECO:0000256" key="2">
    <source>
        <dbReference type="ARBA" id="ARBA00022618"/>
    </source>
</evidence>
<proteinExistence type="inferred from homology"/>
<dbReference type="InterPro" id="IPR003494">
    <property type="entry name" value="SHS2_FtsA"/>
</dbReference>
<keyword evidence="1 5" id="KW-1003">Cell membrane</keyword>
<keyword evidence="4 5" id="KW-0131">Cell cycle</keyword>
<dbReference type="SUPFAM" id="SSF53067">
    <property type="entry name" value="Actin-like ATPase domain"/>
    <property type="match status" value="2"/>
</dbReference>
<dbReference type="InterPro" id="IPR020823">
    <property type="entry name" value="Cell_div_FtsA"/>
</dbReference>
<dbReference type="RefSeq" id="WP_019245802.1">
    <property type="nucleotide sequence ID" value="NZ_CAPH01000009.1"/>
</dbReference>
<organism evidence="8 9">
    <name type="scientific">Alistipes ihumii AP11</name>
    <dbReference type="NCBI Taxonomy" id="1211813"/>
    <lineage>
        <taxon>Bacteria</taxon>
        <taxon>Pseudomonadati</taxon>
        <taxon>Bacteroidota</taxon>
        <taxon>Bacteroidia</taxon>
        <taxon>Bacteroidales</taxon>
        <taxon>Rikenellaceae</taxon>
        <taxon>Alistipes</taxon>
    </lineage>
</organism>
<evidence type="ECO:0000313" key="8">
    <source>
        <dbReference type="EMBL" id="UWN56878.1"/>
    </source>
</evidence>
<dbReference type="PANTHER" id="PTHR32432:SF4">
    <property type="entry name" value="CELL DIVISION PROTEIN FTSA"/>
    <property type="match status" value="1"/>
</dbReference>
<dbReference type="NCBIfam" id="TIGR01174">
    <property type="entry name" value="ftsA"/>
    <property type="match status" value="1"/>
</dbReference>
<feature type="region of interest" description="Disordered" evidence="6">
    <location>
        <begin position="388"/>
        <end position="468"/>
    </location>
</feature>
<dbReference type="SMART" id="SM00842">
    <property type="entry name" value="FtsA"/>
    <property type="match status" value="1"/>
</dbReference>
<dbReference type="Proteomes" id="UP001059295">
    <property type="component" value="Chromosome"/>
</dbReference>
<dbReference type="CDD" id="cd24048">
    <property type="entry name" value="ASKHA_NBD_FtsA"/>
    <property type="match status" value="1"/>
</dbReference>
<evidence type="ECO:0000256" key="5">
    <source>
        <dbReference type="HAMAP-Rule" id="MF_02033"/>
    </source>
</evidence>
<comment type="similarity">
    <text evidence="5">Belongs to the FtsA/MreB family.</text>
</comment>
<sequence>MENRVENGDYVVAIDLGTNTVVTVVGTKDEDGRIRIVDREVSPVQGMGMVRGEIKNIELVSQSIKATVAAIEQRQQIRITEAYAGVSGQHIRCVKHPYHVFSRGGEIRQEDVQHLHDSMRNVPAPEGEKILQIIPQSYVVDDEEETSSPVGTFGTKLASTFNILLGDSTAISRVEMALKRGGVAPLGLFLNAVASAEAVLSEDEKQEGVAVIDIGGGTTDVTVYEKNIIRHVGIVPMGGNVVNKDIRSYGILEKHVESLKTRYGGAMREKAQPDKFITTPGLSAKAPKEISCQNLAAIIEARMQDIIDFAVEEIKKSGYQNKLSAGVVLTGGGAQLRDLDALFKSYTGMDVRVAGPEAVLAADSPDEVTGPDMSTAVGILAKAFAEDRPARSARPKASSPRPVSGSYDATEPKAGVSRQKINDLYRNDAGASRYGQSVPGESVAEEEEEFEPKKAKKQKGSRGPGFFSKIKEKMINMFDEEIDDNEI</sequence>
<dbReference type="PIRSF" id="PIRSF003101">
    <property type="entry name" value="FtsA"/>
    <property type="match status" value="1"/>
</dbReference>
<dbReference type="Pfam" id="PF14450">
    <property type="entry name" value="FtsA"/>
    <property type="match status" value="1"/>
</dbReference>
<evidence type="ECO:0000256" key="3">
    <source>
        <dbReference type="ARBA" id="ARBA00023136"/>
    </source>
</evidence>
<keyword evidence="9" id="KW-1185">Reference proteome</keyword>
<name>A0ABY5UY41_9BACT</name>
<dbReference type="Gene3D" id="3.30.1490.110">
    <property type="match status" value="1"/>
</dbReference>
<feature type="domain" description="SHS2" evidence="7">
    <location>
        <begin position="11"/>
        <end position="199"/>
    </location>
</feature>
<keyword evidence="2 5" id="KW-0132">Cell division</keyword>
<evidence type="ECO:0000256" key="4">
    <source>
        <dbReference type="ARBA" id="ARBA00023306"/>
    </source>
</evidence>
<dbReference type="HAMAP" id="MF_02033">
    <property type="entry name" value="FtsA"/>
    <property type="match status" value="1"/>
</dbReference>
<dbReference type="InterPro" id="IPR043129">
    <property type="entry name" value="ATPase_NBD"/>
</dbReference>
<evidence type="ECO:0000259" key="7">
    <source>
        <dbReference type="SMART" id="SM00842"/>
    </source>
</evidence>
<dbReference type="GO" id="GO:0051301">
    <property type="term" value="P:cell division"/>
    <property type="evidence" value="ECO:0007669"/>
    <property type="project" value="UniProtKB-KW"/>
</dbReference>
<dbReference type="EMBL" id="CP102294">
    <property type="protein sequence ID" value="UWN56878.1"/>
    <property type="molecule type" value="Genomic_DNA"/>
</dbReference>
<dbReference type="Pfam" id="PF02491">
    <property type="entry name" value="SHS2_FTSA"/>
    <property type="match status" value="1"/>
</dbReference>
<evidence type="ECO:0000256" key="6">
    <source>
        <dbReference type="SAM" id="MobiDB-lite"/>
    </source>
</evidence>
<evidence type="ECO:0000313" key="9">
    <source>
        <dbReference type="Proteomes" id="UP001059295"/>
    </source>
</evidence>
<dbReference type="GeneID" id="82891970"/>
<comment type="subcellular location">
    <subcellularLocation>
        <location evidence="5">Cell membrane</location>
        <topology evidence="5">Peripheral membrane protein</topology>
        <orientation evidence="5">Cytoplasmic side</orientation>
    </subcellularLocation>
    <text evidence="5">Localizes to the Z ring in an FtsZ-dependent manner. Targeted to the membrane through a conserved C-terminal amphipathic helix.</text>
</comment>
<dbReference type="PANTHER" id="PTHR32432">
    <property type="entry name" value="CELL DIVISION PROTEIN FTSA-RELATED"/>
    <property type="match status" value="1"/>
</dbReference>